<keyword evidence="2" id="KW-1185">Reference proteome</keyword>
<dbReference type="EMBL" id="CP068053">
    <property type="protein sequence ID" value="QQS99798.1"/>
    <property type="molecule type" value="Genomic_DNA"/>
</dbReference>
<dbReference type="KEGG" id="ppsr:I6J18_19770"/>
<gene>
    <name evidence="1" type="ORF">I6J18_19770</name>
</gene>
<accession>A0A974RZT7</accession>
<organism evidence="1 2">
    <name type="scientific">Peribacillus psychrosaccharolyticus</name>
    <name type="common">Bacillus psychrosaccharolyticus</name>
    <dbReference type="NCBI Taxonomy" id="1407"/>
    <lineage>
        <taxon>Bacteria</taxon>
        <taxon>Bacillati</taxon>
        <taxon>Bacillota</taxon>
        <taxon>Bacilli</taxon>
        <taxon>Bacillales</taxon>
        <taxon>Bacillaceae</taxon>
        <taxon>Peribacillus</taxon>
    </lineage>
</organism>
<sequence>MKRIIGIVVIIIVILASWALFKTDPTEMDLLYISSTNFEGETLTTDGSFSSGAIKYSGYDYEIEGDTMYVTIKNRLFIGKSGDFSIEIKDDKLRHVKKVLLQGKETSDTYQIWPYLEE</sequence>
<dbReference type="AlphaFoldDB" id="A0A974RZT7"/>
<name>A0A974RZT7_PERPY</name>
<dbReference type="RefSeq" id="WP_040373783.1">
    <property type="nucleotide sequence ID" value="NZ_CP068053.1"/>
</dbReference>
<evidence type="ECO:0000313" key="1">
    <source>
        <dbReference type="EMBL" id="QQS99798.1"/>
    </source>
</evidence>
<proteinExistence type="predicted"/>
<evidence type="ECO:0000313" key="2">
    <source>
        <dbReference type="Proteomes" id="UP000595254"/>
    </source>
</evidence>
<dbReference type="Proteomes" id="UP000595254">
    <property type="component" value="Chromosome"/>
</dbReference>
<protein>
    <submittedName>
        <fullName evidence="1">Uncharacterized protein</fullName>
    </submittedName>
</protein>
<reference evidence="1 2" key="1">
    <citation type="submission" date="2021-01" db="EMBL/GenBank/DDBJ databases">
        <title>FDA dAtabase for Regulatory Grade micrObial Sequences (FDA-ARGOS): Supporting development and validation of Infectious Disease Dx tests.</title>
        <authorList>
            <person name="Nelson B."/>
            <person name="Plummer A."/>
            <person name="Tallon L."/>
            <person name="Sadzewicz L."/>
            <person name="Zhao X."/>
            <person name="Boylan J."/>
            <person name="Ott S."/>
            <person name="Bowen H."/>
            <person name="Vavikolanu K."/>
            <person name="Mehta A."/>
            <person name="Aluvathingal J."/>
            <person name="Nadendla S."/>
            <person name="Myers T."/>
            <person name="Yan Y."/>
            <person name="Sichtig H."/>
        </authorList>
    </citation>
    <scope>NUCLEOTIDE SEQUENCE [LARGE SCALE GENOMIC DNA]</scope>
    <source>
        <strain evidence="1 2">FDAARGOS_1161</strain>
    </source>
</reference>